<name>A0A5P1F9S5_ASPOF</name>
<feature type="domain" description="Argonaute linker 1" evidence="2">
    <location>
        <begin position="238"/>
        <end position="290"/>
    </location>
</feature>
<dbReference type="EMBL" id="CM007383">
    <property type="protein sequence ID" value="ONK74483.1"/>
    <property type="molecule type" value="Genomic_DNA"/>
</dbReference>
<sequence length="344" mass="38859">MEFQVKKPRGGNQAKNRGPRPNSGNKTSASVHGPDTRGHGQRKELNQSEVTRNDHNENKKQEVVPQPIAGCITDPLPSKLDSLQISTAKPLNKLVPMQRPNQTKTSRNQSINILVNHFPINYDEKGRILHYEFKVELEKSTAEISKADFSSIKHKLFNSRKDLFPSSSIAYDGHRYVYSSIQLPVGQFKVESHRKIYVATIEYKKELNLSKLKGSPVSREVLQGLDVIIRKDSALKKFAIGRNLYSKGANHSYNLGRGIIALQGSHQTTKSTELGLMLSVDDSIMPVRKPGPVLKYLQENLRIKFTENVKLTETQRLAIEYALEEVRVSVTHRKEQSKFTDFSG</sequence>
<gene>
    <name evidence="3" type="ORF">A4U43_C03F6740</name>
</gene>
<evidence type="ECO:0000256" key="1">
    <source>
        <dbReference type="SAM" id="MobiDB-lite"/>
    </source>
</evidence>
<dbReference type="Gramene" id="ONK74483">
    <property type="protein sequence ID" value="ONK74483"/>
    <property type="gene ID" value="A4U43_C03F6740"/>
</dbReference>
<keyword evidence="4" id="KW-1185">Reference proteome</keyword>
<dbReference type="PANTHER" id="PTHR22891">
    <property type="entry name" value="EUKARYOTIC TRANSLATION INITIATION FACTOR 2C"/>
    <property type="match status" value="1"/>
</dbReference>
<dbReference type="InterPro" id="IPR014811">
    <property type="entry name" value="ArgoL1"/>
</dbReference>
<feature type="region of interest" description="Disordered" evidence="1">
    <location>
        <begin position="1"/>
        <end position="64"/>
    </location>
</feature>
<dbReference type="SUPFAM" id="SSF101690">
    <property type="entry name" value="PAZ domain"/>
    <property type="match status" value="1"/>
</dbReference>
<organism evidence="3 4">
    <name type="scientific">Asparagus officinalis</name>
    <name type="common">Garden asparagus</name>
    <dbReference type="NCBI Taxonomy" id="4686"/>
    <lineage>
        <taxon>Eukaryota</taxon>
        <taxon>Viridiplantae</taxon>
        <taxon>Streptophyta</taxon>
        <taxon>Embryophyta</taxon>
        <taxon>Tracheophyta</taxon>
        <taxon>Spermatophyta</taxon>
        <taxon>Magnoliopsida</taxon>
        <taxon>Liliopsida</taxon>
        <taxon>Asparagales</taxon>
        <taxon>Asparagaceae</taxon>
        <taxon>Asparagoideae</taxon>
        <taxon>Asparagus</taxon>
    </lineage>
</organism>
<dbReference type="InterPro" id="IPR032474">
    <property type="entry name" value="Argonaute_N"/>
</dbReference>
<evidence type="ECO:0000259" key="2">
    <source>
        <dbReference type="SMART" id="SM01163"/>
    </source>
</evidence>
<accession>A0A5P1F9S5</accession>
<evidence type="ECO:0000313" key="3">
    <source>
        <dbReference type="EMBL" id="ONK74483.1"/>
    </source>
</evidence>
<dbReference type="Pfam" id="PF16486">
    <property type="entry name" value="ArgoN"/>
    <property type="match status" value="1"/>
</dbReference>
<dbReference type="AlphaFoldDB" id="A0A5P1F9S5"/>
<dbReference type="SMART" id="SM01163">
    <property type="entry name" value="DUF1785"/>
    <property type="match status" value="1"/>
</dbReference>
<dbReference type="Pfam" id="PF08699">
    <property type="entry name" value="ArgoL1"/>
    <property type="match status" value="1"/>
</dbReference>
<dbReference type="OMA" id="FKVESHR"/>
<evidence type="ECO:0000313" key="4">
    <source>
        <dbReference type="Proteomes" id="UP000243459"/>
    </source>
</evidence>
<protein>
    <recommendedName>
        <fullName evidence="2">Argonaute linker 1 domain-containing protein</fullName>
    </recommendedName>
</protein>
<dbReference type="Proteomes" id="UP000243459">
    <property type="component" value="Chromosome 3"/>
</dbReference>
<reference evidence="4" key="1">
    <citation type="journal article" date="2017" name="Nat. Commun.">
        <title>The asparagus genome sheds light on the origin and evolution of a young Y chromosome.</title>
        <authorList>
            <person name="Harkess A."/>
            <person name="Zhou J."/>
            <person name="Xu C."/>
            <person name="Bowers J.E."/>
            <person name="Van der Hulst R."/>
            <person name="Ayyampalayam S."/>
            <person name="Mercati F."/>
            <person name="Riccardi P."/>
            <person name="McKain M.R."/>
            <person name="Kakrana A."/>
            <person name="Tang H."/>
            <person name="Ray J."/>
            <person name="Groenendijk J."/>
            <person name="Arikit S."/>
            <person name="Mathioni S.M."/>
            <person name="Nakano M."/>
            <person name="Shan H."/>
            <person name="Telgmann-Rauber A."/>
            <person name="Kanno A."/>
            <person name="Yue Z."/>
            <person name="Chen H."/>
            <person name="Li W."/>
            <person name="Chen Y."/>
            <person name="Xu X."/>
            <person name="Zhang Y."/>
            <person name="Luo S."/>
            <person name="Chen H."/>
            <person name="Gao J."/>
            <person name="Mao Z."/>
            <person name="Pires J.C."/>
            <person name="Luo M."/>
            <person name="Kudrna D."/>
            <person name="Wing R.A."/>
            <person name="Meyers B.C."/>
            <person name="Yi K."/>
            <person name="Kong H."/>
            <person name="Lavrijsen P."/>
            <person name="Sunseri F."/>
            <person name="Falavigna A."/>
            <person name="Ye Y."/>
            <person name="Leebens-Mack J.H."/>
            <person name="Chen G."/>
        </authorList>
    </citation>
    <scope>NUCLEOTIDE SEQUENCE [LARGE SCALE GENOMIC DNA]</scope>
    <source>
        <strain evidence="4">cv. DH0086</strain>
    </source>
</reference>
<proteinExistence type="predicted"/>
<feature type="compositionally biased region" description="Basic and acidic residues" evidence="1">
    <location>
        <begin position="34"/>
        <end position="62"/>
    </location>
</feature>
<dbReference type="InterPro" id="IPR036085">
    <property type="entry name" value="PAZ_dom_sf"/>
</dbReference>